<organism evidence="11 12">
    <name type="scientific">Culicoidibacter larvae</name>
    <dbReference type="NCBI Taxonomy" id="2579976"/>
    <lineage>
        <taxon>Bacteria</taxon>
        <taxon>Bacillati</taxon>
        <taxon>Bacillota</taxon>
        <taxon>Culicoidibacteria</taxon>
        <taxon>Culicoidibacterales</taxon>
        <taxon>Culicoidibacteraceae</taxon>
        <taxon>Culicoidibacter</taxon>
    </lineage>
</organism>
<dbReference type="Proteomes" id="UP000306912">
    <property type="component" value="Unassembled WGS sequence"/>
</dbReference>
<comment type="function">
    <text evidence="10">Promotes RNA polymerase assembly. Latches the N- and C-terminal regions of the beta' subunit thereby facilitating its interaction with the beta and alpha subunits.</text>
</comment>
<reference evidence="11 12" key="1">
    <citation type="submission" date="2019-05" db="EMBL/GenBank/DDBJ databases">
        <title>Culicoidintestinum kansasii gen. nov., sp. nov. from the gastrointestinal tract of the biting midge, Culicoides sonorensis.</title>
        <authorList>
            <person name="Neupane S."/>
            <person name="Ghosh A."/>
            <person name="Gunther S."/>
            <person name="Martin K."/>
            <person name="Zurek L."/>
        </authorList>
    </citation>
    <scope>NUCLEOTIDE SEQUENCE [LARGE SCALE GENOMIC DNA]</scope>
    <source>
        <strain evidence="11 12">CS-1</strain>
    </source>
</reference>
<evidence type="ECO:0000256" key="7">
    <source>
        <dbReference type="ARBA" id="ARBA00023163"/>
    </source>
</evidence>
<keyword evidence="5 10" id="KW-0808">Transferase</keyword>
<proteinExistence type="inferred from homology"/>
<dbReference type="InterPro" id="IPR006110">
    <property type="entry name" value="Pol_omega/Rpo6/RPB6"/>
</dbReference>
<comment type="subunit">
    <text evidence="10">The RNAP catalytic core consists of 2 alpha, 1 beta, 1 beta' and 1 omega subunit. When a sigma factor is associated with the core the holoenzyme is formed, which can initiate transcription.</text>
</comment>
<dbReference type="GO" id="GO:0003677">
    <property type="term" value="F:DNA binding"/>
    <property type="evidence" value="ECO:0007669"/>
    <property type="project" value="UniProtKB-UniRule"/>
</dbReference>
<evidence type="ECO:0000313" key="11">
    <source>
        <dbReference type="EMBL" id="TLG72551.1"/>
    </source>
</evidence>
<dbReference type="InterPro" id="IPR036161">
    <property type="entry name" value="RPB6/omega-like_sf"/>
</dbReference>
<comment type="catalytic activity">
    <reaction evidence="9 10">
        <text>RNA(n) + a ribonucleoside 5'-triphosphate = RNA(n+1) + diphosphate</text>
        <dbReference type="Rhea" id="RHEA:21248"/>
        <dbReference type="Rhea" id="RHEA-COMP:14527"/>
        <dbReference type="Rhea" id="RHEA-COMP:17342"/>
        <dbReference type="ChEBI" id="CHEBI:33019"/>
        <dbReference type="ChEBI" id="CHEBI:61557"/>
        <dbReference type="ChEBI" id="CHEBI:140395"/>
        <dbReference type="EC" id="2.7.7.6"/>
    </reaction>
</comment>
<evidence type="ECO:0000256" key="4">
    <source>
        <dbReference type="ARBA" id="ARBA00022478"/>
    </source>
</evidence>
<dbReference type="GO" id="GO:0000428">
    <property type="term" value="C:DNA-directed RNA polymerase complex"/>
    <property type="evidence" value="ECO:0007669"/>
    <property type="project" value="UniProtKB-KW"/>
</dbReference>
<keyword evidence="6 10" id="KW-0548">Nucleotidyltransferase</keyword>
<accession>A0A5R8QAD1</accession>
<sequence>MMLEPSIDILLKKVGSKFELAIIAAKRARQLQLHPESFKLEESKQKDTYIGEALEELEADLINFHHSM</sequence>
<dbReference type="Pfam" id="PF01192">
    <property type="entry name" value="RNA_pol_Rpb6"/>
    <property type="match status" value="1"/>
</dbReference>
<dbReference type="AlphaFoldDB" id="A0A5R8QAD1"/>
<dbReference type="FunCoup" id="A0A5R8QAD1">
    <property type="interactions" value="16"/>
</dbReference>
<evidence type="ECO:0000256" key="9">
    <source>
        <dbReference type="ARBA" id="ARBA00048552"/>
    </source>
</evidence>
<evidence type="ECO:0000256" key="10">
    <source>
        <dbReference type="HAMAP-Rule" id="MF_00366"/>
    </source>
</evidence>
<keyword evidence="4 10" id="KW-0240">DNA-directed RNA polymerase</keyword>
<dbReference type="InParanoid" id="A0A5R8QAD1"/>
<dbReference type="InterPro" id="IPR003716">
    <property type="entry name" value="DNA-dir_RNA_pol_omega"/>
</dbReference>
<evidence type="ECO:0000256" key="1">
    <source>
        <dbReference type="ARBA" id="ARBA00006711"/>
    </source>
</evidence>
<dbReference type="GO" id="GO:0006351">
    <property type="term" value="P:DNA-templated transcription"/>
    <property type="evidence" value="ECO:0007669"/>
    <property type="project" value="UniProtKB-UniRule"/>
</dbReference>
<dbReference type="SUPFAM" id="SSF63562">
    <property type="entry name" value="RPB6/omega subunit-like"/>
    <property type="match status" value="1"/>
</dbReference>
<dbReference type="OrthoDB" id="9815459at2"/>
<evidence type="ECO:0000256" key="8">
    <source>
        <dbReference type="ARBA" id="ARBA00029924"/>
    </source>
</evidence>
<protein>
    <recommendedName>
        <fullName evidence="3 10">DNA-directed RNA polymerase subunit omega</fullName>
        <shortName evidence="10">RNAP omega subunit</shortName>
        <ecNumber evidence="2 10">2.7.7.6</ecNumber>
    </recommendedName>
    <alternativeName>
        <fullName evidence="10">RNA polymerase omega subunit</fullName>
    </alternativeName>
    <alternativeName>
        <fullName evidence="8 10">Transcriptase subunit omega</fullName>
    </alternativeName>
</protein>
<dbReference type="Gene3D" id="3.90.940.10">
    <property type="match status" value="1"/>
</dbReference>
<evidence type="ECO:0000256" key="3">
    <source>
        <dbReference type="ARBA" id="ARBA00013725"/>
    </source>
</evidence>
<keyword evidence="7 10" id="KW-0804">Transcription</keyword>
<name>A0A5R8QAD1_9FIRM</name>
<dbReference type="HAMAP" id="MF_00366">
    <property type="entry name" value="RNApol_bact_RpoZ"/>
    <property type="match status" value="1"/>
</dbReference>
<evidence type="ECO:0000256" key="2">
    <source>
        <dbReference type="ARBA" id="ARBA00012418"/>
    </source>
</evidence>
<keyword evidence="12" id="KW-1185">Reference proteome</keyword>
<dbReference type="SMART" id="SM01409">
    <property type="entry name" value="RNA_pol_Rpb6"/>
    <property type="match status" value="1"/>
</dbReference>
<dbReference type="EC" id="2.7.7.6" evidence="2 10"/>
<dbReference type="EMBL" id="VBWP01000008">
    <property type="protein sequence ID" value="TLG72551.1"/>
    <property type="molecule type" value="Genomic_DNA"/>
</dbReference>
<comment type="similarity">
    <text evidence="1 10">Belongs to the RNA polymerase subunit omega family.</text>
</comment>
<dbReference type="NCBIfam" id="TIGR00690">
    <property type="entry name" value="rpoZ"/>
    <property type="match status" value="1"/>
</dbReference>
<comment type="caution">
    <text evidence="11">The sequence shown here is derived from an EMBL/GenBank/DDBJ whole genome shotgun (WGS) entry which is preliminary data.</text>
</comment>
<dbReference type="PANTHER" id="PTHR34476:SF1">
    <property type="entry name" value="DNA-DIRECTED RNA POLYMERASE SUBUNIT OMEGA"/>
    <property type="match status" value="1"/>
</dbReference>
<evidence type="ECO:0000256" key="6">
    <source>
        <dbReference type="ARBA" id="ARBA00022695"/>
    </source>
</evidence>
<evidence type="ECO:0000313" key="12">
    <source>
        <dbReference type="Proteomes" id="UP000306912"/>
    </source>
</evidence>
<evidence type="ECO:0000256" key="5">
    <source>
        <dbReference type="ARBA" id="ARBA00022679"/>
    </source>
</evidence>
<dbReference type="GO" id="GO:0003899">
    <property type="term" value="F:DNA-directed RNA polymerase activity"/>
    <property type="evidence" value="ECO:0007669"/>
    <property type="project" value="UniProtKB-UniRule"/>
</dbReference>
<dbReference type="PANTHER" id="PTHR34476">
    <property type="entry name" value="DNA-DIRECTED RNA POLYMERASE SUBUNIT OMEGA"/>
    <property type="match status" value="1"/>
</dbReference>
<gene>
    <name evidence="10 11" type="primary">rpoZ</name>
    <name evidence="11" type="ORF">FEZ08_09185</name>
</gene>